<proteinExistence type="predicted"/>
<protein>
    <recommendedName>
        <fullName evidence="1">DUF7168 domain-containing protein</fullName>
    </recommendedName>
</protein>
<evidence type="ECO:0000313" key="2">
    <source>
        <dbReference type="EMBL" id="OAP53816.1"/>
    </source>
</evidence>
<dbReference type="OrthoDB" id="3067443at2759"/>
<dbReference type="Pfam" id="PF23771">
    <property type="entry name" value="DUF7168"/>
    <property type="match status" value="1"/>
</dbReference>
<reference evidence="2 3" key="1">
    <citation type="submission" date="2016-04" db="EMBL/GenBank/DDBJ databases">
        <title>Draft genome of Fonsecaea erecta CBS 125763.</title>
        <authorList>
            <person name="Weiss V.A."/>
            <person name="Vicente V.A."/>
            <person name="Raittz R.T."/>
            <person name="Moreno L.F."/>
            <person name="De Souza E.M."/>
            <person name="Pedrosa F.O."/>
            <person name="Steffens M.B."/>
            <person name="Faoro H."/>
            <person name="Tadra-Sfeir M.Z."/>
            <person name="Najafzadeh M.J."/>
            <person name="Felipe M.S."/>
            <person name="Teixeira M."/>
            <person name="Sun J."/>
            <person name="Xi L."/>
            <person name="Gomes R."/>
            <person name="De Azevedo C.M."/>
            <person name="Salgado C.G."/>
            <person name="Da Silva M.B."/>
            <person name="Nascimento M.F."/>
            <person name="Queiroz-Telles F."/>
            <person name="Attili D.S."/>
            <person name="Gorbushina A."/>
        </authorList>
    </citation>
    <scope>NUCLEOTIDE SEQUENCE [LARGE SCALE GENOMIC DNA]</scope>
    <source>
        <strain evidence="2 3">CBS 125763</strain>
    </source>
</reference>
<dbReference type="EMBL" id="LVYI01000020">
    <property type="protein sequence ID" value="OAP53816.1"/>
    <property type="molecule type" value="Genomic_DNA"/>
</dbReference>
<dbReference type="Proteomes" id="UP000078343">
    <property type="component" value="Unassembled WGS sequence"/>
</dbReference>
<keyword evidence="3" id="KW-1185">Reference proteome</keyword>
<evidence type="ECO:0000259" key="1">
    <source>
        <dbReference type="Pfam" id="PF23771"/>
    </source>
</evidence>
<name>A0A178Z327_9EURO</name>
<dbReference type="STRING" id="1367422.A0A178Z327"/>
<gene>
    <name evidence="2" type="ORF">AYL99_11973</name>
</gene>
<accession>A0A178Z327</accession>
<dbReference type="RefSeq" id="XP_018687183.1">
    <property type="nucleotide sequence ID" value="XM_018843477.1"/>
</dbReference>
<dbReference type="AlphaFoldDB" id="A0A178Z327"/>
<organism evidence="2 3">
    <name type="scientific">Fonsecaea erecta</name>
    <dbReference type="NCBI Taxonomy" id="1367422"/>
    <lineage>
        <taxon>Eukaryota</taxon>
        <taxon>Fungi</taxon>
        <taxon>Dikarya</taxon>
        <taxon>Ascomycota</taxon>
        <taxon>Pezizomycotina</taxon>
        <taxon>Eurotiomycetes</taxon>
        <taxon>Chaetothyriomycetidae</taxon>
        <taxon>Chaetothyriales</taxon>
        <taxon>Herpotrichiellaceae</taxon>
        <taxon>Fonsecaea</taxon>
    </lineage>
</organism>
<comment type="caution">
    <text evidence="2">The sequence shown here is derived from an EMBL/GenBank/DDBJ whole genome shotgun (WGS) entry which is preliminary data.</text>
</comment>
<evidence type="ECO:0000313" key="3">
    <source>
        <dbReference type="Proteomes" id="UP000078343"/>
    </source>
</evidence>
<feature type="domain" description="DUF7168" evidence="1">
    <location>
        <begin position="2"/>
        <end position="47"/>
    </location>
</feature>
<dbReference type="GeneID" id="30016140"/>
<dbReference type="InterPro" id="IPR055592">
    <property type="entry name" value="DUF7168"/>
</dbReference>
<sequence>MTTFYECRRYVQNGYLTIDWHFYGIRANTAIAAIAFEIAYNRISEWAWALSYRELFPIRTYDQQEEIERKVVVQHCISNAFKFRNLSVKVWEEDVRLFINITHEQDHKRIRDWLKSANDDEIEEDNEEDDLEALLELFENESETVSVSNFDEINNDYYLS</sequence>